<protein>
    <submittedName>
        <fullName evidence="1">Uncharacterized protein</fullName>
    </submittedName>
</protein>
<organism evidence="1 2">
    <name type="scientific">Coniochaeta pulveracea</name>
    <dbReference type="NCBI Taxonomy" id="177199"/>
    <lineage>
        <taxon>Eukaryota</taxon>
        <taxon>Fungi</taxon>
        <taxon>Dikarya</taxon>
        <taxon>Ascomycota</taxon>
        <taxon>Pezizomycotina</taxon>
        <taxon>Sordariomycetes</taxon>
        <taxon>Sordariomycetidae</taxon>
        <taxon>Coniochaetales</taxon>
        <taxon>Coniochaetaceae</taxon>
        <taxon>Coniochaeta</taxon>
    </lineage>
</organism>
<evidence type="ECO:0000313" key="2">
    <source>
        <dbReference type="Proteomes" id="UP000275385"/>
    </source>
</evidence>
<dbReference type="EMBL" id="QVQW01000043">
    <property type="protein sequence ID" value="RKU43408.1"/>
    <property type="molecule type" value="Genomic_DNA"/>
</dbReference>
<sequence>MTPLFWQHGQIDDEGRHQDGPLQHVDEVHGDMVGIISEWIAYRPVQTSIRTGQRQTTDLPDSTSLRGGFRYFKSVQDHVKGRGPQRSNVGRILPSLRYYPRYHLLFYHGVFVD</sequence>
<dbReference type="AlphaFoldDB" id="A0A420Y688"/>
<comment type="caution">
    <text evidence="1">The sequence shown here is derived from an EMBL/GenBank/DDBJ whole genome shotgun (WGS) entry which is preliminary data.</text>
</comment>
<dbReference type="Proteomes" id="UP000275385">
    <property type="component" value="Unassembled WGS sequence"/>
</dbReference>
<reference evidence="1 2" key="1">
    <citation type="submission" date="2018-08" db="EMBL/GenBank/DDBJ databases">
        <title>Draft genome of the lignicolous fungus Coniochaeta pulveracea.</title>
        <authorList>
            <person name="Borstlap C.J."/>
            <person name="De Witt R.N."/>
            <person name="Botha A."/>
            <person name="Volschenk H."/>
        </authorList>
    </citation>
    <scope>NUCLEOTIDE SEQUENCE [LARGE SCALE GENOMIC DNA]</scope>
    <source>
        <strain evidence="1 2">CAB683</strain>
    </source>
</reference>
<accession>A0A420Y688</accession>
<name>A0A420Y688_9PEZI</name>
<evidence type="ECO:0000313" key="1">
    <source>
        <dbReference type="EMBL" id="RKU43408.1"/>
    </source>
</evidence>
<gene>
    <name evidence="1" type="ORF">DL546_003541</name>
</gene>
<keyword evidence="2" id="KW-1185">Reference proteome</keyword>
<proteinExistence type="predicted"/>